<gene>
    <name evidence="3" type="ORF">OAUR00152_LOCUS3507</name>
</gene>
<evidence type="ECO:0000256" key="1">
    <source>
        <dbReference type="SAM" id="MobiDB-lite"/>
    </source>
</evidence>
<dbReference type="Gene3D" id="3.30.1520.10">
    <property type="entry name" value="Phox-like domain"/>
    <property type="match status" value="1"/>
</dbReference>
<organism evidence="3">
    <name type="scientific">Odontella aurita</name>
    <dbReference type="NCBI Taxonomy" id="265563"/>
    <lineage>
        <taxon>Eukaryota</taxon>
        <taxon>Sar</taxon>
        <taxon>Stramenopiles</taxon>
        <taxon>Ochrophyta</taxon>
        <taxon>Bacillariophyta</taxon>
        <taxon>Mediophyceae</taxon>
        <taxon>Biddulphiophycidae</taxon>
        <taxon>Eupodiscales</taxon>
        <taxon>Odontellaceae</taxon>
        <taxon>Odontella</taxon>
    </lineage>
</organism>
<feature type="domain" description="PX" evidence="2">
    <location>
        <begin position="1036"/>
        <end position="1192"/>
    </location>
</feature>
<accession>A0A7S4HSN2</accession>
<feature type="region of interest" description="Disordered" evidence="1">
    <location>
        <begin position="837"/>
        <end position="864"/>
    </location>
</feature>
<dbReference type="SUPFAM" id="SSF64268">
    <property type="entry name" value="PX domain"/>
    <property type="match status" value="1"/>
</dbReference>
<sequence length="1494" mass="163099">MSIIALQSYVDFDDVRLAREHNEELEVNWSEPGCRGAVRRLILVIESALLHGLRGHRRRGKGEPASRLRPEDGDDGPDSGGEEKRPPEGGAAPGVGTAAREEDVREKKREEGVPLSDRQIVSTSSEDVPEDAAHLKASTLSVVLMEMTEDIDAFERRVAEEERESMHGGDAHEDEDEDDGGIMIKPSASEISTLRTLIAAWLHTGQVYRTLSVFVQSKQTILGPFYHRKAFIRNEHASDFVRQLRLLDGVDILVDTMSVLSSPSINLSDLALLMDEIQMSGHDETDDAASAAIGDSVHGEALVGQHVAVAGSAPSSGASTPGASTPPVTVAEASRPAARPQETHQPEQPRVTSLVGGVRANFRNNRQRLSRLVGGGGGAGASAAQQQQHRSMPSDLSHDVLTRPNASRQPPVAATAADGTVSVSASVSAPGSESAARDGAPASMTQRKGRKAPADGSSPAAMAAATVQQQHHRSSVPPHLNYFRNSAFASSLRVERDRRMRSWSQVTMSVSAGGAKAASDGGGSGNVDFICRTRGLTDRDLALHRECHRLARCFYSSTNTLAIRDTLAKKEAGATTGVEGDGKEGGASKIEGSKDIAGSAITLETISARRRIEVPDDDSSFLLRAQPRPLQPIAVHRDQRNHDLSYKCFAATFEEPVVHPETKRYRGGRCVRKCYLKYFPSDRTASISPLNEGRCMDRRRKLRSSDSQGSLASAAGAAASTSSFLPAEFKKQRHLCNKWAPIGSSGTLTGSILSSSVMEPADFNSVPRTGKAIDFVYRMSLFDRPVVELGGKKFSVQDSTTMGPHRADASSLEMSDASLSTTLLLYGSRFGFDNVESGRQDPEICSSSGDIETSTSQSKETEAPTNVAGARLLLGEDGAPLVYMKLSTSSTSRPGASEETSGDQSGFEVRPFRPSFIRAALLVTSARQEAQLQCLLACVRAGSARNATKAKTEALLQPCLRLLEFANSKKREKQSILLRDLKLGINHIDREQLRRNGILYPRYPTILRRLSAKIEYAMQAKPAGNLDLLGTPAMVLYKIKCVAICERIDTHDDDGSAYGLKIDQNDGRSNLSGILYKEEWAVLRPYRDFSVLHKHLKSQVAASESSASAGARLVGAATAALTFGEGGQRQRKGLIPSLGQATKAGALGVTKRAIERRKEILNDYLAYLLSPNHLLGQCPELLRFLGAHVALPAELEGRDGKPDNLGRIEFSREKLETDIVAKIQLVRKPEAPSGVLRGRIPERTAPQQSNKKQDSRAVDPTVTVNATRNQEPNQEVQVLRRTNQQSRSTQQLRTQQVRPSKKSKRSNTIQMAAWASIKTRIDQVKLSQVRNAVFQFLRYLFDLDNASFFRSRMMSALKTMSFAVTSAQEFHKTLFKMHLTYVNGKAMGGWIKYGRDIMWPNGIFFQSGPDLTEAEKKKQEIEAREILLLALPDQLKTLLGQELAQDGLNLFHEMLQNRIVLKSMAYMIMDEVWLDFFPELSDVLTGTAALESED</sequence>
<feature type="compositionally biased region" description="Basic and acidic residues" evidence="1">
    <location>
        <begin position="99"/>
        <end position="112"/>
    </location>
</feature>
<evidence type="ECO:0000313" key="3">
    <source>
        <dbReference type="EMBL" id="CAE2208183.1"/>
    </source>
</evidence>
<dbReference type="GO" id="GO:0035091">
    <property type="term" value="F:phosphatidylinositol binding"/>
    <property type="evidence" value="ECO:0007669"/>
    <property type="project" value="InterPro"/>
</dbReference>
<dbReference type="EMBL" id="HBKQ01005064">
    <property type="protein sequence ID" value="CAE2208183.1"/>
    <property type="molecule type" value="Transcribed_RNA"/>
</dbReference>
<feature type="compositionally biased region" description="Basic and acidic residues" evidence="1">
    <location>
        <begin position="580"/>
        <end position="591"/>
    </location>
</feature>
<dbReference type="SMART" id="SM00312">
    <property type="entry name" value="PX"/>
    <property type="match status" value="1"/>
</dbReference>
<feature type="compositionally biased region" description="Low complexity" evidence="1">
    <location>
        <begin position="1279"/>
        <end position="1296"/>
    </location>
</feature>
<reference evidence="3" key="1">
    <citation type="submission" date="2021-01" db="EMBL/GenBank/DDBJ databases">
        <authorList>
            <person name="Corre E."/>
            <person name="Pelletier E."/>
            <person name="Niang G."/>
            <person name="Scheremetjew M."/>
            <person name="Finn R."/>
            <person name="Kale V."/>
            <person name="Holt S."/>
            <person name="Cochrane G."/>
            <person name="Meng A."/>
            <person name="Brown T."/>
            <person name="Cohen L."/>
        </authorList>
    </citation>
    <scope>NUCLEOTIDE SEQUENCE</scope>
    <source>
        <strain evidence="3">Isolate 1302-5</strain>
    </source>
</reference>
<feature type="region of interest" description="Disordered" evidence="1">
    <location>
        <begin position="158"/>
        <end position="184"/>
    </location>
</feature>
<feature type="region of interest" description="Disordered" evidence="1">
    <location>
        <begin position="54"/>
        <end position="132"/>
    </location>
</feature>
<proteinExistence type="predicted"/>
<feature type="compositionally biased region" description="Basic and acidic residues" evidence="1">
    <location>
        <begin position="158"/>
        <end position="171"/>
    </location>
</feature>
<dbReference type="PANTHER" id="PTHR22775">
    <property type="entry name" value="SORTING NEXIN"/>
    <property type="match status" value="1"/>
</dbReference>
<feature type="compositionally biased region" description="Polar residues" evidence="1">
    <location>
        <begin position="1262"/>
        <end position="1276"/>
    </location>
</feature>
<feature type="region of interest" description="Disordered" evidence="1">
    <location>
        <begin position="572"/>
        <end position="591"/>
    </location>
</feature>
<feature type="region of interest" description="Disordered" evidence="1">
    <location>
        <begin position="1232"/>
        <end position="1308"/>
    </location>
</feature>
<name>A0A7S4HSN2_9STRA</name>
<evidence type="ECO:0000259" key="2">
    <source>
        <dbReference type="PROSITE" id="PS50195"/>
    </source>
</evidence>
<dbReference type="InterPro" id="IPR001683">
    <property type="entry name" value="PX_dom"/>
</dbReference>
<feature type="compositionally biased region" description="Basic and acidic residues" evidence="1">
    <location>
        <begin position="61"/>
        <end position="71"/>
    </location>
</feature>
<dbReference type="Pfam" id="PF08628">
    <property type="entry name" value="Nexin_C"/>
    <property type="match status" value="1"/>
</dbReference>
<dbReference type="PANTHER" id="PTHR22775:SF3">
    <property type="entry name" value="SORTING NEXIN-13"/>
    <property type="match status" value="1"/>
</dbReference>
<feature type="region of interest" description="Disordered" evidence="1">
    <location>
        <begin position="311"/>
        <end position="461"/>
    </location>
</feature>
<dbReference type="InterPro" id="IPR036871">
    <property type="entry name" value="PX_dom_sf"/>
</dbReference>
<feature type="compositionally biased region" description="Low complexity" evidence="1">
    <location>
        <begin position="412"/>
        <end position="434"/>
    </location>
</feature>
<dbReference type="Pfam" id="PF00787">
    <property type="entry name" value="PX"/>
    <property type="match status" value="1"/>
</dbReference>
<feature type="compositionally biased region" description="Low complexity" evidence="1">
    <location>
        <begin position="311"/>
        <end position="327"/>
    </location>
</feature>
<dbReference type="InterPro" id="IPR013937">
    <property type="entry name" value="Sorting_nexin_C"/>
</dbReference>
<protein>
    <recommendedName>
        <fullName evidence="2">PX domain-containing protein</fullName>
    </recommendedName>
</protein>
<dbReference type="PROSITE" id="PS50195">
    <property type="entry name" value="PX"/>
    <property type="match status" value="1"/>
</dbReference>
<feature type="compositionally biased region" description="Polar residues" evidence="1">
    <location>
        <begin position="845"/>
        <end position="858"/>
    </location>
</feature>